<dbReference type="PROSITE" id="PS00086">
    <property type="entry name" value="CYTOCHROME_P450"/>
    <property type="match status" value="1"/>
</dbReference>
<dbReference type="PANTHER" id="PTHR46696:SF4">
    <property type="entry name" value="BIOTIN BIOSYNTHESIS CYTOCHROME P450"/>
    <property type="match status" value="1"/>
</dbReference>
<keyword evidence="3 8" id="KW-0349">Heme</keyword>
<dbReference type="EMBL" id="VNIQ01000006">
    <property type="protein sequence ID" value="TYQ02250.1"/>
    <property type="molecule type" value="Genomic_DNA"/>
</dbReference>
<keyword evidence="7 8" id="KW-0503">Monooxygenase</keyword>
<dbReference type="SUPFAM" id="SSF48264">
    <property type="entry name" value="Cytochrome P450"/>
    <property type="match status" value="1"/>
</dbReference>
<evidence type="ECO:0000256" key="6">
    <source>
        <dbReference type="ARBA" id="ARBA00023004"/>
    </source>
</evidence>
<dbReference type="InterPro" id="IPR017972">
    <property type="entry name" value="Cyt_P450_CS"/>
</dbReference>
<reference evidence="9" key="1">
    <citation type="submission" date="2019-07" db="EMBL/GenBank/DDBJ databases">
        <title>Genomic Encyclopedia of Type Strains, Phase IV (KMG-IV): sequencing the most valuable type-strain genomes for metagenomic binning, comparative biology and taxonomic classification.</title>
        <authorList>
            <person name="Goeker M."/>
        </authorList>
    </citation>
    <scope>NUCLEOTIDE SEQUENCE</scope>
    <source>
        <strain evidence="9">DSM 44596</strain>
    </source>
</reference>
<comment type="similarity">
    <text evidence="2 8">Belongs to the cytochrome P450 family.</text>
</comment>
<dbReference type="GO" id="GO:0006707">
    <property type="term" value="P:cholesterol catabolic process"/>
    <property type="evidence" value="ECO:0007669"/>
    <property type="project" value="TreeGrafter"/>
</dbReference>
<evidence type="ECO:0000256" key="2">
    <source>
        <dbReference type="ARBA" id="ARBA00010617"/>
    </source>
</evidence>
<sequence length="431" mass="47870">MTDFETKNFFKDDDLVVDPYPYFEAMRGQCPVKREPHHDVVMVTGYEEAVEVLQDSVTFSSCTSVTGPFPGFPVPLEGDDVSELIELHRHKLPMNDQLPTLDPPMHTDHRALLMRLITPKRLKENEDWMWTLADQLLDKALEGGEGEFISEFALPYALLAIADLLGVPEDDRNNFVRNLGQPHGGGGGGVGSTGDDTMAHTPMEFLYAQFTAYVEDRRREPRDDVMTGLATATFPDGSTPDVADVVHVAANLFSAGQETTVRLLSSALKILAEEPELQALLRKERDRIPNFIEETLRIESPIKGDFRLSRVPTTIGGVDIPAGTTVMLVNGAANRDPRQFPDAATFDIDRPNSRTHIAFGRGIHSCPGAPLARTEARICLERLLDRTTDIRISESIHGTADNRNFQYVPTFILRGLTNLNLEYTLAEEGAR</sequence>
<evidence type="ECO:0000256" key="4">
    <source>
        <dbReference type="ARBA" id="ARBA00022723"/>
    </source>
</evidence>
<keyword evidence="4 8" id="KW-0479">Metal-binding</keyword>
<dbReference type="GO" id="GO:0020037">
    <property type="term" value="F:heme binding"/>
    <property type="evidence" value="ECO:0007669"/>
    <property type="project" value="InterPro"/>
</dbReference>
<comment type="caution">
    <text evidence="9">The sequence shown here is derived from an EMBL/GenBank/DDBJ whole genome shotgun (WGS) entry which is preliminary data.</text>
</comment>
<dbReference type="InterPro" id="IPR002397">
    <property type="entry name" value="Cyt_P450_B"/>
</dbReference>
<dbReference type="GO" id="GO:0008395">
    <property type="term" value="F:steroid hydroxylase activity"/>
    <property type="evidence" value="ECO:0007669"/>
    <property type="project" value="TreeGrafter"/>
</dbReference>
<evidence type="ECO:0000256" key="1">
    <source>
        <dbReference type="ARBA" id="ARBA00001971"/>
    </source>
</evidence>
<gene>
    <name evidence="9" type="ORF">FNL38_10669</name>
</gene>
<dbReference type="InterPro" id="IPR036396">
    <property type="entry name" value="Cyt_P450_sf"/>
</dbReference>
<protein>
    <submittedName>
        <fullName evidence="9">Cytochrome P450</fullName>
    </submittedName>
</protein>
<comment type="cofactor">
    <cofactor evidence="1">
        <name>heme</name>
        <dbReference type="ChEBI" id="CHEBI:30413"/>
    </cofactor>
</comment>
<organism evidence="9">
    <name type="scientific">Nocardia globerula</name>
    <dbReference type="NCBI Taxonomy" id="1818"/>
    <lineage>
        <taxon>Bacteria</taxon>
        <taxon>Bacillati</taxon>
        <taxon>Actinomycetota</taxon>
        <taxon>Actinomycetes</taxon>
        <taxon>Mycobacteriales</taxon>
        <taxon>Nocardiaceae</taxon>
        <taxon>Nocardia</taxon>
    </lineage>
</organism>
<dbReference type="PRINTS" id="PR00385">
    <property type="entry name" value="P450"/>
</dbReference>
<dbReference type="PANTHER" id="PTHR46696">
    <property type="entry name" value="P450, PUTATIVE (EUROFUNG)-RELATED"/>
    <property type="match status" value="1"/>
</dbReference>
<dbReference type="Pfam" id="PF00067">
    <property type="entry name" value="p450"/>
    <property type="match status" value="1"/>
</dbReference>
<dbReference type="GO" id="GO:0005506">
    <property type="term" value="F:iron ion binding"/>
    <property type="evidence" value="ECO:0007669"/>
    <property type="project" value="InterPro"/>
</dbReference>
<name>A0A652YL01_NOCGL</name>
<evidence type="ECO:0000256" key="3">
    <source>
        <dbReference type="ARBA" id="ARBA00022617"/>
    </source>
</evidence>
<keyword evidence="6 8" id="KW-0408">Iron</keyword>
<dbReference type="GO" id="GO:0036199">
    <property type="term" value="F:cholest-4-en-3-one 26-monooxygenase activity"/>
    <property type="evidence" value="ECO:0007669"/>
    <property type="project" value="TreeGrafter"/>
</dbReference>
<evidence type="ECO:0000256" key="5">
    <source>
        <dbReference type="ARBA" id="ARBA00023002"/>
    </source>
</evidence>
<dbReference type="InterPro" id="IPR001128">
    <property type="entry name" value="Cyt_P450"/>
</dbReference>
<accession>A0A652YL01</accession>
<dbReference type="Gene3D" id="1.10.630.10">
    <property type="entry name" value="Cytochrome P450"/>
    <property type="match status" value="1"/>
</dbReference>
<proteinExistence type="inferred from homology"/>
<dbReference type="AlphaFoldDB" id="A0A652YL01"/>
<evidence type="ECO:0000313" key="9">
    <source>
        <dbReference type="EMBL" id="TYQ02250.1"/>
    </source>
</evidence>
<evidence type="ECO:0000256" key="8">
    <source>
        <dbReference type="RuleBase" id="RU000461"/>
    </source>
</evidence>
<keyword evidence="5 8" id="KW-0560">Oxidoreductase</keyword>
<dbReference type="PRINTS" id="PR00359">
    <property type="entry name" value="BP450"/>
</dbReference>
<evidence type="ECO:0000256" key="7">
    <source>
        <dbReference type="ARBA" id="ARBA00023033"/>
    </source>
</evidence>